<sequence length="64" mass="6852">MNNKTFNYLKWIAIVVIPALGTFVGVVGQALNWAQASLAVTIIAAFGTFLGTILGVSHVNYKNN</sequence>
<reference evidence="2 3" key="1">
    <citation type="submission" date="2018-01" db="EMBL/GenBank/DDBJ databases">
        <title>Whole genome sequence of Melissococcus plutonius DAT561.</title>
        <authorList>
            <person name="Okumura K."/>
            <person name="Takamatsu D."/>
            <person name="Okura M."/>
        </authorList>
    </citation>
    <scope>NUCLEOTIDE SEQUENCE [LARGE SCALE GENOMIC DNA]</scope>
    <source>
        <strain evidence="2 3">DAT561</strain>
    </source>
</reference>
<evidence type="ECO:0008006" key="4">
    <source>
        <dbReference type="Google" id="ProtNLM"/>
    </source>
</evidence>
<dbReference type="EMBL" id="AP018492">
    <property type="protein sequence ID" value="BBC60689.1"/>
    <property type="molecule type" value="Genomic_DNA"/>
</dbReference>
<keyword evidence="1" id="KW-0812">Transmembrane</keyword>
<name>A0A2Z5Y1K6_9ENTE</name>
<feature type="transmembrane region" description="Helical" evidence="1">
    <location>
        <begin position="37"/>
        <end position="61"/>
    </location>
</feature>
<dbReference type="RefSeq" id="WP_013774334.1">
    <property type="nucleotide sequence ID" value="NZ_AP018492.1"/>
</dbReference>
<proteinExistence type="predicted"/>
<keyword evidence="1" id="KW-0472">Membrane</keyword>
<dbReference type="Pfam" id="PF16938">
    <property type="entry name" value="Phage_holin_Dp1"/>
    <property type="match status" value="1"/>
</dbReference>
<gene>
    <name evidence="2" type="ORF">DAT561_0554</name>
</gene>
<evidence type="ECO:0000256" key="1">
    <source>
        <dbReference type="SAM" id="Phobius"/>
    </source>
</evidence>
<evidence type="ECO:0000313" key="2">
    <source>
        <dbReference type="EMBL" id="BBC60689.1"/>
    </source>
</evidence>
<evidence type="ECO:0000313" key="3">
    <source>
        <dbReference type="Proteomes" id="UP000269226"/>
    </source>
</evidence>
<dbReference type="InterPro" id="IPR031612">
    <property type="entry name" value="Phage_holin_Dp1"/>
</dbReference>
<protein>
    <recommendedName>
        <fullName evidence="4">Holin</fullName>
    </recommendedName>
</protein>
<dbReference type="Proteomes" id="UP000269226">
    <property type="component" value="Chromosome"/>
</dbReference>
<dbReference type="AlphaFoldDB" id="A0A2Z5Y1K6"/>
<keyword evidence="1" id="KW-1133">Transmembrane helix</keyword>
<accession>A0A2Z5Y1K6</accession>
<feature type="transmembrane region" description="Helical" evidence="1">
    <location>
        <begin position="12"/>
        <end position="31"/>
    </location>
</feature>
<organism evidence="2 3">
    <name type="scientific">Melissococcus plutonius</name>
    <dbReference type="NCBI Taxonomy" id="33970"/>
    <lineage>
        <taxon>Bacteria</taxon>
        <taxon>Bacillati</taxon>
        <taxon>Bacillota</taxon>
        <taxon>Bacilli</taxon>
        <taxon>Lactobacillales</taxon>
        <taxon>Enterococcaceae</taxon>
        <taxon>Melissococcus</taxon>
    </lineage>
</organism>
<dbReference type="GeneID" id="57043111"/>